<sequence>MAERTRKRRTHAKNTSTLQPGHRELLVSIRFNEPGWQWSGCFLPDHLSNTQVKMQNHVSGAVSMIRMKHAALMWKSYQGAWKQS</sequence>
<reference evidence="1 2" key="1">
    <citation type="journal article" date="2022" name="Plant J.">
        <title>Chromosome-level genome of Camellia lanceoleosa provides a valuable resource for understanding genome evolution and self-incompatibility.</title>
        <authorList>
            <person name="Gong W."/>
            <person name="Xiao S."/>
            <person name="Wang L."/>
            <person name="Liao Z."/>
            <person name="Chang Y."/>
            <person name="Mo W."/>
            <person name="Hu G."/>
            <person name="Li W."/>
            <person name="Zhao G."/>
            <person name="Zhu H."/>
            <person name="Hu X."/>
            <person name="Ji K."/>
            <person name="Xiang X."/>
            <person name="Song Q."/>
            <person name="Yuan D."/>
            <person name="Jin S."/>
            <person name="Zhang L."/>
        </authorList>
    </citation>
    <scope>NUCLEOTIDE SEQUENCE [LARGE SCALE GENOMIC DNA]</scope>
    <source>
        <strain evidence="1">SQ_2022a</strain>
    </source>
</reference>
<name>A0ACC0H9L2_9ERIC</name>
<keyword evidence="2" id="KW-1185">Reference proteome</keyword>
<protein>
    <submittedName>
        <fullName evidence="1">Uncharacterized protein</fullName>
    </submittedName>
</protein>
<proteinExistence type="predicted"/>
<dbReference type="EMBL" id="CM045762">
    <property type="protein sequence ID" value="KAI8009875.1"/>
    <property type="molecule type" value="Genomic_DNA"/>
</dbReference>
<evidence type="ECO:0000313" key="2">
    <source>
        <dbReference type="Proteomes" id="UP001060215"/>
    </source>
</evidence>
<accession>A0ACC0H9L2</accession>
<organism evidence="1 2">
    <name type="scientific">Camellia lanceoleosa</name>
    <dbReference type="NCBI Taxonomy" id="1840588"/>
    <lineage>
        <taxon>Eukaryota</taxon>
        <taxon>Viridiplantae</taxon>
        <taxon>Streptophyta</taxon>
        <taxon>Embryophyta</taxon>
        <taxon>Tracheophyta</taxon>
        <taxon>Spermatophyta</taxon>
        <taxon>Magnoliopsida</taxon>
        <taxon>eudicotyledons</taxon>
        <taxon>Gunneridae</taxon>
        <taxon>Pentapetalae</taxon>
        <taxon>asterids</taxon>
        <taxon>Ericales</taxon>
        <taxon>Theaceae</taxon>
        <taxon>Camellia</taxon>
    </lineage>
</organism>
<comment type="caution">
    <text evidence="1">The sequence shown here is derived from an EMBL/GenBank/DDBJ whole genome shotgun (WGS) entry which is preliminary data.</text>
</comment>
<evidence type="ECO:0000313" key="1">
    <source>
        <dbReference type="EMBL" id="KAI8009875.1"/>
    </source>
</evidence>
<gene>
    <name evidence="1" type="ORF">LOK49_LG06G02066</name>
</gene>
<dbReference type="Proteomes" id="UP001060215">
    <property type="component" value="Chromosome 5"/>
</dbReference>